<dbReference type="InterPro" id="IPR036465">
    <property type="entry name" value="vWFA_dom_sf"/>
</dbReference>
<gene>
    <name evidence="3" type="ORF">GCM10011358_16390</name>
</gene>
<dbReference type="EMBL" id="BMGI01000002">
    <property type="protein sequence ID" value="GGD32990.1"/>
    <property type="molecule type" value="Genomic_DNA"/>
</dbReference>
<sequence>MLRLIAFLLIFPAALLAQGAPKTILVLDGSGSMWGQVDGVNKIVIAREVIEGLLTTLPPEQELGLMSYGHRRKGDCADIELLIAPGTDRAAILDAVNAINPRGMTPLSDAVIAAAEALRYTEEAATVILVSDGIETCDRDPCAVGRALEAAGVGFTAHVVGFDVAGEPEALAQLQCLAEETGGMFRTAANAEELARALDVVVRTPDPAPDPARVTFQALDGAQGRVIRDGLVWFVETDAAGVVLDNDASAPEPVVSLLPGEGRAEVLRLADEAVAEARFTVGATPLTVTLVLPEFRPPARVSPPAEAPAGATIPVAWTGPDAPDDYISVAEAGAPEGSRTSKVFTERGNPAILRLPMMPGDYEIRYVLREGLQVLAMQPITLTEVTAALDAPASLPAGSEISVGWDGPDYDRDFIAIARPDAPDTGFEVRAYTGNGNPARFRAPATPGDYELRYVGNDNGTRVLARQPLTLTE</sequence>
<evidence type="ECO:0000256" key="1">
    <source>
        <dbReference type="SAM" id="SignalP"/>
    </source>
</evidence>
<name>A0ABQ1QMM7_9RHOB</name>
<comment type="caution">
    <text evidence="3">The sequence shown here is derived from an EMBL/GenBank/DDBJ whole genome shotgun (WGS) entry which is preliminary data.</text>
</comment>
<dbReference type="Proteomes" id="UP000617355">
    <property type="component" value="Unassembled WGS sequence"/>
</dbReference>
<dbReference type="RefSeq" id="WP_188527144.1">
    <property type="nucleotide sequence ID" value="NZ_BMGI01000002.1"/>
</dbReference>
<dbReference type="InterPro" id="IPR002035">
    <property type="entry name" value="VWF_A"/>
</dbReference>
<dbReference type="Gene3D" id="3.40.50.410">
    <property type="entry name" value="von Willebrand factor, type A domain"/>
    <property type="match status" value="1"/>
</dbReference>
<keyword evidence="4" id="KW-1185">Reference proteome</keyword>
<dbReference type="SMART" id="SM00327">
    <property type="entry name" value="VWA"/>
    <property type="match status" value="1"/>
</dbReference>
<evidence type="ECO:0000313" key="4">
    <source>
        <dbReference type="Proteomes" id="UP000617355"/>
    </source>
</evidence>
<feature type="chain" id="PRO_5045472507" description="VWFA domain-containing protein" evidence="1">
    <location>
        <begin position="20"/>
        <end position="473"/>
    </location>
</feature>
<evidence type="ECO:0000313" key="3">
    <source>
        <dbReference type="EMBL" id="GGD32990.1"/>
    </source>
</evidence>
<proteinExistence type="predicted"/>
<protein>
    <recommendedName>
        <fullName evidence="2">VWFA domain-containing protein</fullName>
    </recommendedName>
</protein>
<accession>A0ABQ1QMM7</accession>
<keyword evidence="1" id="KW-0732">Signal</keyword>
<reference evidence="4" key="1">
    <citation type="journal article" date="2019" name="Int. J. Syst. Evol. Microbiol.">
        <title>The Global Catalogue of Microorganisms (GCM) 10K type strain sequencing project: providing services to taxonomists for standard genome sequencing and annotation.</title>
        <authorList>
            <consortium name="The Broad Institute Genomics Platform"/>
            <consortium name="The Broad Institute Genome Sequencing Center for Infectious Disease"/>
            <person name="Wu L."/>
            <person name="Ma J."/>
        </authorList>
    </citation>
    <scope>NUCLEOTIDE SEQUENCE [LARGE SCALE GENOMIC DNA]</scope>
    <source>
        <strain evidence="4">CGMCC 1.12922</strain>
    </source>
</reference>
<organism evidence="3 4">
    <name type="scientific">Sinisalibacter lacisalsi</name>
    <dbReference type="NCBI Taxonomy" id="1526570"/>
    <lineage>
        <taxon>Bacteria</taxon>
        <taxon>Pseudomonadati</taxon>
        <taxon>Pseudomonadota</taxon>
        <taxon>Alphaproteobacteria</taxon>
        <taxon>Rhodobacterales</taxon>
        <taxon>Roseobacteraceae</taxon>
        <taxon>Sinisalibacter</taxon>
    </lineage>
</organism>
<evidence type="ECO:0000259" key="2">
    <source>
        <dbReference type="PROSITE" id="PS50234"/>
    </source>
</evidence>
<feature type="domain" description="VWFA" evidence="2">
    <location>
        <begin position="22"/>
        <end position="201"/>
    </location>
</feature>
<feature type="signal peptide" evidence="1">
    <location>
        <begin position="1"/>
        <end position="19"/>
    </location>
</feature>
<dbReference type="Pfam" id="PF13519">
    <property type="entry name" value="VWA_2"/>
    <property type="match status" value="1"/>
</dbReference>
<dbReference type="PROSITE" id="PS50234">
    <property type="entry name" value="VWFA"/>
    <property type="match status" value="1"/>
</dbReference>
<dbReference type="SUPFAM" id="SSF53300">
    <property type="entry name" value="vWA-like"/>
    <property type="match status" value="1"/>
</dbReference>